<keyword evidence="11" id="KW-1185">Reference proteome</keyword>
<dbReference type="RefSeq" id="WP_134247834.1">
    <property type="nucleotide sequence ID" value="NZ_SNQI01000002.1"/>
</dbReference>
<reference evidence="10 11" key="1">
    <citation type="journal article" date="2011" name="J. Microbiol.">
        <title>Gramella jeungdoensis sp. nov., isolated from a solar saltern in Korea.</title>
        <authorList>
            <person name="Joung Y."/>
            <person name="Kim H."/>
            <person name="Jang T."/>
            <person name="Ahn T.S."/>
            <person name="Joh K."/>
        </authorList>
    </citation>
    <scope>NUCLEOTIDE SEQUENCE [LARGE SCALE GENOMIC DNA]</scope>
    <source>
        <strain evidence="10 11">KCTC 23123</strain>
    </source>
</reference>
<keyword evidence="3 8" id="KW-0812">Transmembrane</keyword>
<dbReference type="InterPro" id="IPR017825">
    <property type="entry name" value="Lycopene_cyclase_dom"/>
</dbReference>
<dbReference type="NCBIfam" id="TIGR03462">
    <property type="entry name" value="CarR_dom_SF"/>
    <property type="match status" value="2"/>
</dbReference>
<evidence type="ECO:0000256" key="4">
    <source>
        <dbReference type="ARBA" id="ARBA00022746"/>
    </source>
</evidence>
<dbReference type="GO" id="GO:0016872">
    <property type="term" value="F:intramolecular lyase activity"/>
    <property type="evidence" value="ECO:0007669"/>
    <property type="project" value="InterPro"/>
</dbReference>
<evidence type="ECO:0000313" key="11">
    <source>
        <dbReference type="Proteomes" id="UP000298517"/>
    </source>
</evidence>
<comment type="pathway">
    <text evidence="2">Carotenoid biosynthesis.</text>
</comment>
<name>A0A4Y8AUA3_9FLAO</name>
<dbReference type="GO" id="GO:0045436">
    <property type="term" value="F:lycopene beta cyclase activity"/>
    <property type="evidence" value="ECO:0007669"/>
    <property type="project" value="UniProtKB-ARBA"/>
</dbReference>
<evidence type="ECO:0000256" key="3">
    <source>
        <dbReference type="ARBA" id="ARBA00022692"/>
    </source>
</evidence>
<protein>
    <submittedName>
        <fullName evidence="10">Lycopene cyclase domain-containing protein</fullName>
    </submittedName>
</protein>
<feature type="transmembrane region" description="Helical" evidence="8">
    <location>
        <begin position="111"/>
        <end position="128"/>
    </location>
</feature>
<comment type="caution">
    <text evidence="10">The sequence shown here is derived from an EMBL/GenBank/DDBJ whole genome shotgun (WGS) entry which is preliminary data.</text>
</comment>
<dbReference type="Proteomes" id="UP000298517">
    <property type="component" value="Unassembled WGS sequence"/>
</dbReference>
<feature type="transmembrane region" description="Helical" evidence="8">
    <location>
        <begin position="6"/>
        <end position="22"/>
    </location>
</feature>
<gene>
    <name evidence="10" type="ORF">E2488_08095</name>
</gene>
<feature type="transmembrane region" description="Helical" evidence="8">
    <location>
        <begin position="157"/>
        <end position="181"/>
    </location>
</feature>
<evidence type="ECO:0000313" key="10">
    <source>
        <dbReference type="EMBL" id="TEW75464.1"/>
    </source>
</evidence>
<evidence type="ECO:0000256" key="6">
    <source>
        <dbReference type="ARBA" id="ARBA00023136"/>
    </source>
</evidence>
<keyword evidence="7" id="KW-0413">Isomerase</keyword>
<dbReference type="Pfam" id="PF18916">
    <property type="entry name" value="Lycopene_cyc"/>
    <property type="match status" value="2"/>
</dbReference>
<keyword evidence="5 8" id="KW-1133">Transmembrane helix</keyword>
<sequence>MTSLYFIINVASFSIPFLYSFEKRMNYIQYWKSVFLAISIVAIPFLIWDVWFTNMGVWGFNPTYLLGPKIANLPFEEVLFFFFIPYSSIFTHYALLYFFPKLTLPKKVTKGISISLLLIALVIVFFNYDKWYTLVNFSVFAALLLYALIIKDTLLNSFYITFLVVLIPFFIVNGLLTGSFIEDQVVWYNNAENLGIRLGTVPVEDAFYAFSMLYGATVLIEKFKPIFKKK</sequence>
<evidence type="ECO:0000256" key="5">
    <source>
        <dbReference type="ARBA" id="ARBA00022989"/>
    </source>
</evidence>
<dbReference type="EMBL" id="SNQI01000002">
    <property type="protein sequence ID" value="TEW75464.1"/>
    <property type="molecule type" value="Genomic_DNA"/>
</dbReference>
<comment type="subcellular location">
    <subcellularLocation>
        <location evidence="1">Membrane</location>
        <topology evidence="1">Multi-pass membrane protein</topology>
    </subcellularLocation>
</comment>
<proteinExistence type="predicted"/>
<evidence type="ECO:0000259" key="9">
    <source>
        <dbReference type="Pfam" id="PF18916"/>
    </source>
</evidence>
<dbReference type="GO" id="GO:0016020">
    <property type="term" value="C:membrane"/>
    <property type="evidence" value="ECO:0007669"/>
    <property type="project" value="UniProtKB-SubCell"/>
</dbReference>
<evidence type="ECO:0000256" key="7">
    <source>
        <dbReference type="ARBA" id="ARBA00023235"/>
    </source>
</evidence>
<feature type="domain" description="Lycopene cyclase" evidence="9">
    <location>
        <begin position="3"/>
        <end position="92"/>
    </location>
</feature>
<evidence type="ECO:0000256" key="1">
    <source>
        <dbReference type="ARBA" id="ARBA00004141"/>
    </source>
</evidence>
<feature type="domain" description="Lycopene cyclase" evidence="9">
    <location>
        <begin position="129"/>
        <end position="223"/>
    </location>
</feature>
<keyword evidence="6 8" id="KW-0472">Membrane</keyword>
<feature type="transmembrane region" description="Helical" evidence="8">
    <location>
        <begin position="201"/>
        <end position="220"/>
    </location>
</feature>
<accession>A0A4Y8AUA3</accession>
<evidence type="ECO:0000256" key="8">
    <source>
        <dbReference type="SAM" id="Phobius"/>
    </source>
</evidence>
<feature type="transmembrane region" description="Helical" evidence="8">
    <location>
        <begin position="78"/>
        <end position="99"/>
    </location>
</feature>
<feature type="transmembrane region" description="Helical" evidence="8">
    <location>
        <begin position="34"/>
        <end position="58"/>
    </location>
</feature>
<keyword evidence="4" id="KW-0125">Carotenoid biosynthesis</keyword>
<organism evidence="10 11">
    <name type="scientific">Gramella jeungdoensis</name>
    <dbReference type="NCBI Taxonomy" id="708091"/>
    <lineage>
        <taxon>Bacteria</taxon>
        <taxon>Pseudomonadati</taxon>
        <taxon>Bacteroidota</taxon>
        <taxon>Flavobacteriia</taxon>
        <taxon>Flavobacteriales</taxon>
        <taxon>Flavobacteriaceae</taxon>
        <taxon>Christiangramia</taxon>
    </lineage>
</organism>
<evidence type="ECO:0000256" key="2">
    <source>
        <dbReference type="ARBA" id="ARBA00004829"/>
    </source>
</evidence>
<dbReference type="AlphaFoldDB" id="A0A4Y8AUA3"/>
<dbReference type="OrthoDB" id="5195186at2"/>
<dbReference type="GO" id="GO:0016117">
    <property type="term" value="P:carotenoid biosynthetic process"/>
    <property type="evidence" value="ECO:0007669"/>
    <property type="project" value="UniProtKB-KW"/>
</dbReference>
<feature type="transmembrane region" description="Helical" evidence="8">
    <location>
        <begin position="134"/>
        <end position="150"/>
    </location>
</feature>